<evidence type="ECO:0000313" key="2">
    <source>
        <dbReference type="RefSeq" id="XP_031550821.1"/>
    </source>
</evidence>
<dbReference type="Proteomes" id="UP000515163">
    <property type="component" value="Unplaced"/>
</dbReference>
<reference evidence="2" key="1">
    <citation type="submission" date="2025-08" db="UniProtKB">
        <authorList>
            <consortium name="RefSeq"/>
        </authorList>
    </citation>
    <scope>IDENTIFICATION</scope>
    <source>
        <tissue evidence="2">Tentacle</tissue>
    </source>
</reference>
<name>A0A6P8H5T0_ACTTE</name>
<proteinExistence type="predicted"/>
<dbReference type="AlphaFoldDB" id="A0A6P8H5T0"/>
<evidence type="ECO:0000313" key="1">
    <source>
        <dbReference type="Proteomes" id="UP000515163"/>
    </source>
</evidence>
<protein>
    <submittedName>
        <fullName evidence="2">Uncharacterized skeletal organic matrix protein 5-like</fullName>
    </submittedName>
</protein>
<accession>A0A6P8H5T0</accession>
<dbReference type="KEGG" id="aten:116288206"/>
<dbReference type="OrthoDB" id="5975172at2759"/>
<dbReference type="GeneID" id="116288206"/>
<sequence>MAYTFVIQGQQTDVFCHMTEITGCGTGGWTLTMKIDGAKDTFGHSSSYWSNKIAYNQTAGKTGFDSMETKMPSYWGVSFSAICVGFTVNGVTNFATIPYTATSLHDVIASGSQRAVALLGKSKWQSMIAGTSMQPYCNREGFNLQLVRIGIMTNNENDCGSTDSFIGYGGSVGVYCGNRCYLSCSNGDKAIAAVGYILVK</sequence>
<gene>
    <name evidence="2" type="primary">LOC116288206</name>
</gene>
<dbReference type="InParanoid" id="A0A6P8H5T0"/>
<dbReference type="RefSeq" id="XP_031550821.1">
    <property type="nucleotide sequence ID" value="XM_031694961.1"/>
</dbReference>
<keyword evidence="1" id="KW-1185">Reference proteome</keyword>
<organism evidence="1 2">
    <name type="scientific">Actinia tenebrosa</name>
    <name type="common">Australian red waratah sea anemone</name>
    <dbReference type="NCBI Taxonomy" id="6105"/>
    <lineage>
        <taxon>Eukaryota</taxon>
        <taxon>Metazoa</taxon>
        <taxon>Cnidaria</taxon>
        <taxon>Anthozoa</taxon>
        <taxon>Hexacorallia</taxon>
        <taxon>Actiniaria</taxon>
        <taxon>Actiniidae</taxon>
        <taxon>Actinia</taxon>
    </lineage>
</organism>